<dbReference type="EMBL" id="BNCD01000020">
    <property type="protein sequence ID" value="GHH85939.1"/>
    <property type="molecule type" value="Genomic_DNA"/>
</dbReference>
<gene>
    <name evidence="2" type="ORF">GCM10018793_55840</name>
</gene>
<comment type="caution">
    <text evidence="2">The sequence shown here is derived from an EMBL/GenBank/DDBJ whole genome shotgun (WGS) entry which is preliminary data.</text>
</comment>
<proteinExistence type="predicted"/>
<keyword evidence="3" id="KW-1185">Reference proteome</keyword>
<feature type="domain" description="PucR C-terminal helix-turn-helix" evidence="1">
    <location>
        <begin position="262"/>
        <end position="317"/>
    </location>
</feature>
<sequence>MKDLVGRLSALDPDAGAAVKVIAYFDQLVDGRAGLEAIVRGAAVLSGCVVRLVDDERHVRVRVGPEGHAPDDGFDPPEPEWLNAPLVPGGPPVLWLERPGPAGPVDAMVLERAVSAARGVLDRTRGRASGDPALMEVVLDASAEEATRTRAARRLGLPGTARVLALDGGAARIEATGAVPGRGRVGVGPMVPVLDLPASWEAARTALRFAADGTEQDPGARVVHADELGGLAVLAAAVAPGTKPVADVLALERARSAAPWVLGTLVTFVSSPSLRTAATALVVHHSTLQDRIAHAEQLLGWPVRDPPGRLRLQLALALRRLHLHT</sequence>
<evidence type="ECO:0000313" key="3">
    <source>
        <dbReference type="Proteomes" id="UP000603708"/>
    </source>
</evidence>
<accession>A0A919GJW4</accession>
<evidence type="ECO:0000313" key="2">
    <source>
        <dbReference type="EMBL" id="GHH85939.1"/>
    </source>
</evidence>
<dbReference type="InterPro" id="IPR051448">
    <property type="entry name" value="CdaR-like_regulators"/>
</dbReference>
<dbReference type="InterPro" id="IPR042070">
    <property type="entry name" value="PucR_C-HTH_sf"/>
</dbReference>
<name>A0A919GJW4_9ACTN</name>
<dbReference type="PANTHER" id="PTHR33744">
    <property type="entry name" value="CARBOHYDRATE DIACID REGULATOR"/>
    <property type="match status" value="1"/>
</dbReference>
<organism evidence="2 3">
    <name type="scientific">Streptomyces sulfonofaciens</name>
    <dbReference type="NCBI Taxonomy" id="68272"/>
    <lineage>
        <taxon>Bacteria</taxon>
        <taxon>Bacillati</taxon>
        <taxon>Actinomycetota</taxon>
        <taxon>Actinomycetes</taxon>
        <taxon>Kitasatosporales</taxon>
        <taxon>Streptomycetaceae</taxon>
        <taxon>Streptomyces</taxon>
    </lineage>
</organism>
<dbReference type="RefSeq" id="WP_189936749.1">
    <property type="nucleotide sequence ID" value="NZ_BNCD01000020.1"/>
</dbReference>
<dbReference type="InterPro" id="IPR025736">
    <property type="entry name" value="PucR_C-HTH_dom"/>
</dbReference>
<reference evidence="2" key="1">
    <citation type="journal article" date="2014" name="Int. J. Syst. Evol. Microbiol.">
        <title>Complete genome sequence of Corynebacterium casei LMG S-19264T (=DSM 44701T), isolated from a smear-ripened cheese.</title>
        <authorList>
            <consortium name="US DOE Joint Genome Institute (JGI-PGF)"/>
            <person name="Walter F."/>
            <person name="Albersmeier A."/>
            <person name="Kalinowski J."/>
            <person name="Ruckert C."/>
        </authorList>
    </citation>
    <scope>NUCLEOTIDE SEQUENCE</scope>
    <source>
        <strain evidence="2">JCM 5069</strain>
    </source>
</reference>
<dbReference type="Pfam" id="PF13556">
    <property type="entry name" value="HTH_30"/>
    <property type="match status" value="1"/>
</dbReference>
<dbReference type="AlphaFoldDB" id="A0A919GJW4"/>
<dbReference type="Gene3D" id="1.10.10.2840">
    <property type="entry name" value="PucR C-terminal helix-turn-helix domain"/>
    <property type="match status" value="1"/>
</dbReference>
<reference evidence="2" key="2">
    <citation type="submission" date="2020-09" db="EMBL/GenBank/DDBJ databases">
        <authorList>
            <person name="Sun Q."/>
            <person name="Ohkuma M."/>
        </authorList>
    </citation>
    <scope>NUCLEOTIDE SEQUENCE</scope>
    <source>
        <strain evidence="2">JCM 5069</strain>
    </source>
</reference>
<evidence type="ECO:0000259" key="1">
    <source>
        <dbReference type="Pfam" id="PF13556"/>
    </source>
</evidence>
<dbReference type="Proteomes" id="UP000603708">
    <property type="component" value="Unassembled WGS sequence"/>
</dbReference>
<protein>
    <recommendedName>
        <fullName evidence="1">PucR C-terminal helix-turn-helix domain-containing protein</fullName>
    </recommendedName>
</protein>
<dbReference type="PANTHER" id="PTHR33744:SF7">
    <property type="entry name" value="PUCR FAMILY TRANSCRIPTIONAL REGULATOR"/>
    <property type="match status" value="1"/>
</dbReference>